<reference evidence="2" key="1">
    <citation type="submission" date="2016-03" db="EMBL/GenBank/DDBJ databases">
        <authorList>
            <person name="Ma C."/>
            <person name="Zhou S."/>
            <person name="Yang G."/>
        </authorList>
    </citation>
    <scope>NUCLEOTIDE SEQUENCE [LARGE SCALE GENOMIC DNA]</scope>
    <source>
        <strain evidence="2">SgZ-1</strain>
    </source>
</reference>
<accession>A0A127K8V3</accession>
<organism evidence="1 2">
    <name type="scientific">Thauera humireducens</name>
    <dbReference type="NCBI Taxonomy" id="1134435"/>
    <lineage>
        <taxon>Bacteria</taxon>
        <taxon>Pseudomonadati</taxon>
        <taxon>Pseudomonadota</taxon>
        <taxon>Betaproteobacteria</taxon>
        <taxon>Rhodocyclales</taxon>
        <taxon>Zoogloeaceae</taxon>
        <taxon>Thauera</taxon>
    </lineage>
</organism>
<sequence>MNPRLVEIALRKQRLQLRAEAQRDDMVHRLRGIDATLDRLDAAREHLAWAKEKAPLLSIGVLTVLALKPRLTLRLARRAWVGWLLLRQARGRPLAALLPVAAPVLGRLLGALSRAISQRAARG</sequence>
<dbReference type="Pfam" id="PF13997">
    <property type="entry name" value="YqjK"/>
    <property type="match status" value="1"/>
</dbReference>
<protein>
    <recommendedName>
        <fullName evidence="3">YqjK-like protein</fullName>
    </recommendedName>
</protein>
<gene>
    <name evidence="1" type="ORF">AC731_016495</name>
</gene>
<name>A0A127K8V3_9RHOO</name>
<dbReference type="STRING" id="1134435.AC731_016495"/>
<dbReference type="AlphaFoldDB" id="A0A127K8V3"/>
<evidence type="ECO:0000313" key="2">
    <source>
        <dbReference type="Proteomes" id="UP000036902"/>
    </source>
</evidence>
<evidence type="ECO:0000313" key="1">
    <source>
        <dbReference type="EMBL" id="AMO38393.1"/>
    </source>
</evidence>
<evidence type="ECO:0008006" key="3">
    <source>
        <dbReference type="Google" id="ProtNLM"/>
    </source>
</evidence>
<proteinExistence type="predicted"/>
<dbReference type="Proteomes" id="UP000036902">
    <property type="component" value="Chromosome"/>
</dbReference>
<dbReference type="InterPro" id="IPR025612">
    <property type="entry name" value="YqjK"/>
</dbReference>
<dbReference type="EMBL" id="CP014646">
    <property type="protein sequence ID" value="AMO38393.1"/>
    <property type="molecule type" value="Genomic_DNA"/>
</dbReference>
<dbReference type="KEGG" id="thu:AC731_016495"/>
<keyword evidence="2" id="KW-1185">Reference proteome</keyword>
<dbReference type="RefSeq" id="WP_048707754.1">
    <property type="nucleotide sequence ID" value="NZ_CP014646.1"/>
</dbReference>